<gene>
    <name evidence="1" type="ORF">B1812_17775</name>
</gene>
<dbReference type="KEGG" id="mbry:B1812_17775"/>
<name>A0A1W6MYH4_9HYPH</name>
<reference evidence="1 2" key="1">
    <citation type="submission" date="2017-02" db="EMBL/GenBank/DDBJ databases">
        <authorList>
            <person name="Peterson S.W."/>
        </authorList>
    </citation>
    <scope>NUCLEOTIDE SEQUENCE [LARGE SCALE GENOMIC DNA]</scope>
    <source>
        <strain evidence="1 2">S285</strain>
    </source>
</reference>
<dbReference type="EMBL" id="CP019948">
    <property type="protein sequence ID" value="ARN82634.1"/>
    <property type="molecule type" value="Genomic_DNA"/>
</dbReference>
<proteinExistence type="predicted"/>
<evidence type="ECO:0000313" key="1">
    <source>
        <dbReference type="EMBL" id="ARN82634.1"/>
    </source>
</evidence>
<evidence type="ECO:0000313" key="2">
    <source>
        <dbReference type="Proteomes" id="UP000193978"/>
    </source>
</evidence>
<protein>
    <submittedName>
        <fullName evidence="1">Uncharacterized protein</fullName>
    </submittedName>
</protein>
<dbReference type="AlphaFoldDB" id="A0A1W6MYH4"/>
<organism evidence="1 2">
    <name type="scientific">Methylocystis bryophila</name>
    <dbReference type="NCBI Taxonomy" id="655015"/>
    <lineage>
        <taxon>Bacteria</taxon>
        <taxon>Pseudomonadati</taxon>
        <taxon>Pseudomonadota</taxon>
        <taxon>Alphaproteobacteria</taxon>
        <taxon>Hyphomicrobiales</taxon>
        <taxon>Methylocystaceae</taxon>
        <taxon>Methylocystis</taxon>
    </lineage>
</organism>
<sequence length="150" mass="16858">MKNSRRTSPNYGYRDSISWPTTLALQMGSVGLIVGFEDFGFLEWWYDQNYGELLRGKCLHPAQFWEIAGRAVYAGGLGGWDVSYSIIENEKGMFITLDPRIREGHPEDPQRLADIVAAFTEIPDLAKIARPGTTPTLLIDKDGNYQDMPA</sequence>
<accession>A0A1W6MYH4</accession>
<dbReference type="Proteomes" id="UP000193978">
    <property type="component" value="Chromosome"/>
</dbReference>
<keyword evidence="2" id="KW-1185">Reference proteome</keyword>